<dbReference type="Pfam" id="PF04085">
    <property type="entry name" value="MreC"/>
    <property type="match status" value="1"/>
</dbReference>
<dbReference type="RefSeq" id="WP_104715877.1">
    <property type="nucleotide sequence ID" value="NZ_PTRA01000008.1"/>
</dbReference>
<dbReference type="Proteomes" id="UP000239590">
    <property type="component" value="Unassembled WGS sequence"/>
</dbReference>
<protein>
    <recommendedName>
        <fullName evidence="2">Cell shape-determining protein MreC</fullName>
    </recommendedName>
    <alternativeName>
        <fullName evidence="4">Cell shape protein MreC</fullName>
    </alternativeName>
</protein>
<comment type="similarity">
    <text evidence="1">Belongs to the MreC family.</text>
</comment>
<dbReference type="OrthoDB" id="9811827at2"/>
<reference evidence="8" key="1">
    <citation type="submission" date="2018-02" db="EMBL/GenBank/DDBJ databases">
        <title>Genome sequencing of Solimonas sp. HR-BB.</title>
        <authorList>
            <person name="Lee Y."/>
            <person name="Jeon C.O."/>
        </authorList>
    </citation>
    <scope>NUCLEOTIDE SEQUENCE [LARGE SCALE GENOMIC DNA]</scope>
    <source>
        <strain evidence="8">HR-U</strain>
    </source>
</reference>
<dbReference type="NCBIfam" id="NF010532">
    <property type="entry name" value="PRK13922.9-3"/>
    <property type="match status" value="1"/>
</dbReference>
<evidence type="ECO:0000313" key="7">
    <source>
        <dbReference type="EMBL" id="PQA53710.1"/>
    </source>
</evidence>
<keyword evidence="3" id="KW-0133">Cell shape</keyword>
<organism evidence="7 8">
    <name type="scientific">Siphonobacter curvatus</name>
    <dbReference type="NCBI Taxonomy" id="2094562"/>
    <lineage>
        <taxon>Bacteria</taxon>
        <taxon>Pseudomonadati</taxon>
        <taxon>Bacteroidota</taxon>
        <taxon>Cytophagia</taxon>
        <taxon>Cytophagales</taxon>
        <taxon>Cytophagaceae</taxon>
        <taxon>Siphonobacter</taxon>
    </lineage>
</organism>
<dbReference type="InterPro" id="IPR007221">
    <property type="entry name" value="MreC"/>
</dbReference>
<evidence type="ECO:0000256" key="2">
    <source>
        <dbReference type="ARBA" id="ARBA00013855"/>
    </source>
</evidence>
<evidence type="ECO:0000259" key="6">
    <source>
        <dbReference type="Pfam" id="PF04085"/>
    </source>
</evidence>
<dbReference type="InterPro" id="IPR042177">
    <property type="entry name" value="Cell/Rod_1"/>
</dbReference>
<dbReference type="GO" id="GO:0005886">
    <property type="term" value="C:plasma membrane"/>
    <property type="evidence" value="ECO:0007669"/>
    <property type="project" value="TreeGrafter"/>
</dbReference>
<accession>A0A2S7IFA7</accession>
<evidence type="ECO:0000256" key="5">
    <source>
        <dbReference type="SAM" id="Phobius"/>
    </source>
</evidence>
<dbReference type="Gene3D" id="2.40.10.350">
    <property type="entry name" value="Rod shape-determining protein MreC, domain 2"/>
    <property type="match status" value="1"/>
</dbReference>
<dbReference type="Gene3D" id="2.40.10.340">
    <property type="entry name" value="Rod shape-determining protein MreC, domain 1"/>
    <property type="match status" value="1"/>
</dbReference>
<comment type="caution">
    <text evidence="7">The sequence shown here is derived from an EMBL/GenBank/DDBJ whole genome shotgun (WGS) entry which is preliminary data.</text>
</comment>
<proteinExistence type="inferred from homology"/>
<keyword evidence="5" id="KW-0472">Membrane</keyword>
<evidence type="ECO:0000256" key="3">
    <source>
        <dbReference type="ARBA" id="ARBA00022960"/>
    </source>
</evidence>
<keyword evidence="5" id="KW-0812">Transmembrane</keyword>
<dbReference type="InterPro" id="IPR055342">
    <property type="entry name" value="MreC_beta-barrel_core"/>
</dbReference>
<keyword evidence="5" id="KW-1133">Transmembrane helix</keyword>
<gene>
    <name evidence="7" type="ORF">C5O19_23815</name>
</gene>
<keyword evidence="8" id="KW-1185">Reference proteome</keyword>
<dbReference type="GO" id="GO:0008360">
    <property type="term" value="P:regulation of cell shape"/>
    <property type="evidence" value="ECO:0007669"/>
    <property type="project" value="UniProtKB-KW"/>
</dbReference>
<sequence length="280" mass="31074">MNSLFAFIARQRAFIVFVLLEVLSLWFYFKFNNYPSAIYFHTTNYYVAKGLQLQASITQYLNLGQVNAGLAAENARLNAELTTLKGQQVPTIINYKADSTVAARFQPIVAKVVKNSIVVAQNNYLTLDKGTADGILPGMGVVSPTGVVGIIRGCSEHFSLVTSLLHLDPPMRISSQVKRSGEIGSSRWEGDNTEVVKLFDVSRYKSVKMGDTVVTSQLNSVFPGGIMVGTVKKLGVSSDQTFWDIDLKLATDFRNLSYVYIINNRLQKEQEQLEKTIQAK</sequence>
<dbReference type="EMBL" id="PTRA01000008">
    <property type="protein sequence ID" value="PQA53710.1"/>
    <property type="molecule type" value="Genomic_DNA"/>
</dbReference>
<feature type="transmembrane region" description="Helical" evidence="5">
    <location>
        <begin position="12"/>
        <end position="29"/>
    </location>
</feature>
<dbReference type="PANTHER" id="PTHR34138:SF1">
    <property type="entry name" value="CELL SHAPE-DETERMINING PROTEIN MREC"/>
    <property type="match status" value="1"/>
</dbReference>
<evidence type="ECO:0000256" key="1">
    <source>
        <dbReference type="ARBA" id="ARBA00009369"/>
    </source>
</evidence>
<name>A0A2S7IFA7_9BACT</name>
<dbReference type="AlphaFoldDB" id="A0A2S7IFA7"/>
<feature type="domain" description="Rod shape-determining protein MreC beta-barrel core" evidence="6">
    <location>
        <begin position="120"/>
        <end position="262"/>
    </location>
</feature>
<dbReference type="PANTHER" id="PTHR34138">
    <property type="entry name" value="CELL SHAPE-DETERMINING PROTEIN MREC"/>
    <property type="match status" value="1"/>
</dbReference>
<dbReference type="InterPro" id="IPR042175">
    <property type="entry name" value="Cell/Rod_MreC_2"/>
</dbReference>
<evidence type="ECO:0000256" key="4">
    <source>
        <dbReference type="ARBA" id="ARBA00032089"/>
    </source>
</evidence>
<evidence type="ECO:0000313" key="8">
    <source>
        <dbReference type="Proteomes" id="UP000239590"/>
    </source>
</evidence>